<dbReference type="Gene3D" id="3.30.420.10">
    <property type="entry name" value="Ribonuclease H-like superfamily/Ribonuclease H"/>
    <property type="match status" value="1"/>
</dbReference>
<dbReference type="InterPro" id="IPR036397">
    <property type="entry name" value="RNaseH_sf"/>
</dbReference>
<feature type="domain" description="RNase H type-1" evidence="1">
    <location>
        <begin position="5"/>
        <end position="47"/>
    </location>
</feature>
<evidence type="ECO:0000259" key="1">
    <source>
        <dbReference type="Pfam" id="PF13456"/>
    </source>
</evidence>
<dbReference type="Pfam" id="PF13456">
    <property type="entry name" value="RVT_3"/>
    <property type="match status" value="1"/>
</dbReference>
<dbReference type="CDD" id="cd06222">
    <property type="entry name" value="RNase_H_like"/>
    <property type="match status" value="1"/>
</dbReference>
<proteinExistence type="predicted"/>
<protein>
    <recommendedName>
        <fullName evidence="1">RNase H type-1 domain-containing protein</fullName>
    </recommendedName>
</protein>
<organism evidence="2 3">
    <name type="scientific">Datura stramonium</name>
    <name type="common">Jimsonweed</name>
    <name type="synonym">Common thornapple</name>
    <dbReference type="NCBI Taxonomy" id="4076"/>
    <lineage>
        <taxon>Eukaryota</taxon>
        <taxon>Viridiplantae</taxon>
        <taxon>Streptophyta</taxon>
        <taxon>Embryophyta</taxon>
        <taxon>Tracheophyta</taxon>
        <taxon>Spermatophyta</taxon>
        <taxon>Magnoliopsida</taxon>
        <taxon>eudicotyledons</taxon>
        <taxon>Gunneridae</taxon>
        <taxon>Pentapetalae</taxon>
        <taxon>asterids</taxon>
        <taxon>lamiids</taxon>
        <taxon>Solanales</taxon>
        <taxon>Solanaceae</taxon>
        <taxon>Solanoideae</taxon>
        <taxon>Datureae</taxon>
        <taxon>Datura</taxon>
    </lineage>
</organism>
<dbReference type="EMBL" id="JACEIK010005204">
    <property type="protein sequence ID" value="MCE0480949.1"/>
    <property type="molecule type" value="Genomic_DNA"/>
</dbReference>
<sequence length="101" mass="11549">MIPTTSLVAEARAIREGLKFCYNYNLSNIIIEMDSLDLVNFIEGKWDVPRSVGNFQFNLFQEMPSEGRRIINLEKMGTHQIRRKIIDITSTVNTGSNNNKA</sequence>
<dbReference type="InterPro" id="IPR002156">
    <property type="entry name" value="RNaseH_domain"/>
</dbReference>
<accession>A0ABS8VKY4</accession>
<dbReference type="InterPro" id="IPR044730">
    <property type="entry name" value="RNase_H-like_dom_plant"/>
</dbReference>
<evidence type="ECO:0000313" key="3">
    <source>
        <dbReference type="Proteomes" id="UP000823775"/>
    </source>
</evidence>
<gene>
    <name evidence="2" type="ORF">HAX54_038259</name>
</gene>
<reference evidence="2 3" key="1">
    <citation type="journal article" date="2021" name="BMC Genomics">
        <title>Datura genome reveals duplications of psychoactive alkaloid biosynthetic genes and high mutation rate following tissue culture.</title>
        <authorList>
            <person name="Rajewski A."/>
            <person name="Carter-House D."/>
            <person name="Stajich J."/>
            <person name="Litt A."/>
        </authorList>
    </citation>
    <scope>NUCLEOTIDE SEQUENCE [LARGE SCALE GENOMIC DNA]</scope>
    <source>
        <strain evidence="2">AR-01</strain>
    </source>
</reference>
<comment type="caution">
    <text evidence="2">The sequence shown here is derived from an EMBL/GenBank/DDBJ whole genome shotgun (WGS) entry which is preliminary data.</text>
</comment>
<evidence type="ECO:0000313" key="2">
    <source>
        <dbReference type="EMBL" id="MCE0480949.1"/>
    </source>
</evidence>
<name>A0ABS8VKY4_DATST</name>
<dbReference type="InterPro" id="IPR012337">
    <property type="entry name" value="RNaseH-like_sf"/>
</dbReference>
<dbReference type="SUPFAM" id="SSF53098">
    <property type="entry name" value="Ribonuclease H-like"/>
    <property type="match status" value="1"/>
</dbReference>
<dbReference type="Proteomes" id="UP000823775">
    <property type="component" value="Unassembled WGS sequence"/>
</dbReference>
<keyword evidence="3" id="KW-1185">Reference proteome</keyword>